<dbReference type="EMBL" id="KN667954">
    <property type="protein sequence ID" value="KHN05819.1"/>
    <property type="molecule type" value="Genomic_DNA"/>
</dbReference>
<dbReference type="Proteomes" id="UP000053555">
    <property type="component" value="Unassembled WGS sequence"/>
</dbReference>
<name>A0A0B2PEB9_GLYSO</name>
<reference evidence="1" key="1">
    <citation type="submission" date="2014-07" db="EMBL/GenBank/DDBJ databases">
        <title>Identification of a novel salt tolerance gene in wild soybean by whole-genome sequencing.</title>
        <authorList>
            <person name="Lam H.-M."/>
            <person name="Qi X."/>
            <person name="Li M.-W."/>
            <person name="Liu X."/>
            <person name="Xie M."/>
            <person name="Ni M."/>
            <person name="Xu X."/>
        </authorList>
    </citation>
    <scope>NUCLEOTIDE SEQUENCE [LARGE SCALE GENOMIC DNA]</scope>
    <source>
        <tissue evidence="1">Root</tissue>
    </source>
</reference>
<dbReference type="AlphaFoldDB" id="A0A0B2PEB9"/>
<gene>
    <name evidence="1" type="ORF">glysoja_044945</name>
</gene>
<evidence type="ECO:0000313" key="1">
    <source>
        <dbReference type="EMBL" id="KHN05819.1"/>
    </source>
</evidence>
<sequence>MTLPSPTTLHYQTTAHFSATFISTLMKFFSQSDYHHVYRFKQATTTMSPASSIASSKVSCILRYHLSYPLDISNL</sequence>
<proteinExistence type="predicted"/>
<accession>A0A0B2PEB9</accession>
<organism evidence="1">
    <name type="scientific">Glycine soja</name>
    <name type="common">Wild soybean</name>
    <dbReference type="NCBI Taxonomy" id="3848"/>
    <lineage>
        <taxon>Eukaryota</taxon>
        <taxon>Viridiplantae</taxon>
        <taxon>Streptophyta</taxon>
        <taxon>Embryophyta</taxon>
        <taxon>Tracheophyta</taxon>
        <taxon>Spermatophyta</taxon>
        <taxon>Magnoliopsida</taxon>
        <taxon>eudicotyledons</taxon>
        <taxon>Gunneridae</taxon>
        <taxon>Pentapetalae</taxon>
        <taxon>rosids</taxon>
        <taxon>fabids</taxon>
        <taxon>Fabales</taxon>
        <taxon>Fabaceae</taxon>
        <taxon>Papilionoideae</taxon>
        <taxon>50 kb inversion clade</taxon>
        <taxon>NPAAA clade</taxon>
        <taxon>indigoferoid/millettioid clade</taxon>
        <taxon>Phaseoleae</taxon>
        <taxon>Glycine</taxon>
        <taxon>Glycine subgen. Soja</taxon>
    </lineage>
</organism>
<protein>
    <submittedName>
        <fullName evidence="1">Uncharacterized protein</fullName>
    </submittedName>
</protein>